<accession>A0ABQ5EJ12</accession>
<evidence type="ECO:0000313" key="3">
    <source>
        <dbReference type="Proteomes" id="UP001151760"/>
    </source>
</evidence>
<protein>
    <submittedName>
        <fullName evidence="2">Uncharacterized protein</fullName>
    </submittedName>
</protein>
<dbReference type="Proteomes" id="UP001151760">
    <property type="component" value="Unassembled WGS sequence"/>
</dbReference>
<organism evidence="2 3">
    <name type="scientific">Tanacetum coccineum</name>
    <dbReference type="NCBI Taxonomy" id="301880"/>
    <lineage>
        <taxon>Eukaryota</taxon>
        <taxon>Viridiplantae</taxon>
        <taxon>Streptophyta</taxon>
        <taxon>Embryophyta</taxon>
        <taxon>Tracheophyta</taxon>
        <taxon>Spermatophyta</taxon>
        <taxon>Magnoliopsida</taxon>
        <taxon>eudicotyledons</taxon>
        <taxon>Gunneridae</taxon>
        <taxon>Pentapetalae</taxon>
        <taxon>asterids</taxon>
        <taxon>campanulids</taxon>
        <taxon>Asterales</taxon>
        <taxon>Asteraceae</taxon>
        <taxon>Asteroideae</taxon>
        <taxon>Anthemideae</taxon>
        <taxon>Anthemidinae</taxon>
        <taxon>Tanacetum</taxon>
    </lineage>
</organism>
<reference evidence="2" key="1">
    <citation type="journal article" date="2022" name="Int. J. Mol. Sci.">
        <title>Draft Genome of Tanacetum Coccineum: Genomic Comparison of Closely Related Tanacetum-Family Plants.</title>
        <authorList>
            <person name="Yamashiro T."/>
            <person name="Shiraishi A."/>
            <person name="Nakayama K."/>
            <person name="Satake H."/>
        </authorList>
    </citation>
    <scope>NUCLEOTIDE SEQUENCE</scope>
</reference>
<reference evidence="2" key="2">
    <citation type="submission" date="2022-01" db="EMBL/GenBank/DDBJ databases">
        <authorList>
            <person name="Yamashiro T."/>
            <person name="Shiraishi A."/>
            <person name="Satake H."/>
            <person name="Nakayama K."/>
        </authorList>
    </citation>
    <scope>NUCLEOTIDE SEQUENCE</scope>
</reference>
<feature type="compositionally biased region" description="Polar residues" evidence="1">
    <location>
        <begin position="58"/>
        <end position="69"/>
    </location>
</feature>
<dbReference type="EMBL" id="BQNB010016359">
    <property type="protein sequence ID" value="GJT50881.1"/>
    <property type="molecule type" value="Genomic_DNA"/>
</dbReference>
<feature type="compositionally biased region" description="Basic and acidic residues" evidence="1">
    <location>
        <begin position="31"/>
        <end position="42"/>
    </location>
</feature>
<feature type="region of interest" description="Disordered" evidence="1">
    <location>
        <begin position="31"/>
        <end position="71"/>
    </location>
</feature>
<evidence type="ECO:0000256" key="1">
    <source>
        <dbReference type="SAM" id="MobiDB-lite"/>
    </source>
</evidence>
<comment type="caution">
    <text evidence="2">The sequence shown here is derived from an EMBL/GenBank/DDBJ whole genome shotgun (WGS) entry which is preliminary data.</text>
</comment>
<name>A0ABQ5EJ12_9ASTR</name>
<proteinExistence type="predicted"/>
<gene>
    <name evidence="2" type="ORF">Tco_0977038</name>
</gene>
<evidence type="ECO:0000313" key="2">
    <source>
        <dbReference type="EMBL" id="GJT50881.1"/>
    </source>
</evidence>
<keyword evidence="3" id="KW-1185">Reference proteome</keyword>
<sequence length="265" mass="30943">MTGMEESSREHVKRKSTKIIPNIEKFLTIKDLEDGADDDRRTNPPLDRPGVQREVQERTSSYQCSSETTTKTDRKDYQYRIYNSQENLLESAPVGEAMQFYRCSLKPLPLVPNSQGRRVIPFHHFINNDLEYLRDSPLGEISHWAKAKTVYALRPQGNQLVMSIQKDDQKGDDVPLTSQEGDFHRLKDPSFERRVEDLQLGVESYQKKLNLTKPDTYKSNLRRQDAYTTYSDPRGFIYENKDKKNRLMRIDDLKHVQRIGTIDDV</sequence>